<name>X1AXU9_9ZZZZ</name>
<feature type="non-terminal residue" evidence="1">
    <location>
        <position position="58"/>
    </location>
</feature>
<proteinExistence type="predicted"/>
<comment type="caution">
    <text evidence="1">The sequence shown here is derived from an EMBL/GenBank/DDBJ whole genome shotgun (WGS) entry which is preliminary data.</text>
</comment>
<sequence length="58" mass="6768">MVSFHKLIILIQEIDNKGRVTQTKGVKVTYSQKWKAYDTSQTNEKLIFMKLLSDLCSF</sequence>
<organism evidence="1">
    <name type="scientific">marine sediment metagenome</name>
    <dbReference type="NCBI Taxonomy" id="412755"/>
    <lineage>
        <taxon>unclassified sequences</taxon>
        <taxon>metagenomes</taxon>
        <taxon>ecological metagenomes</taxon>
    </lineage>
</organism>
<protein>
    <submittedName>
        <fullName evidence="1">Uncharacterized protein</fullName>
    </submittedName>
</protein>
<gene>
    <name evidence="1" type="ORF">S01H4_26848</name>
</gene>
<reference evidence="1" key="1">
    <citation type="journal article" date="2014" name="Front. Microbiol.">
        <title>High frequency of phylogenetically diverse reductive dehalogenase-homologous genes in deep subseafloor sedimentary metagenomes.</title>
        <authorList>
            <person name="Kawai M."/>
            <person name="Futagami T."/>
            <person name="Toyoda A."/>
            <person name="Takaki Y."/>
            <person name="Nishi S."/>
            <person name="Hori S."/>
            <person name="Arai W."/>
            <person name="Tsubouchi T."/>
            <person name="Morono Y."/>
            <person name="Uchiyama I."/>
            <person name="Ito T."/>
            <person name="Fujiyama A."/>
            <person name="Inagaki F."/>
            <person name="Takami H."/>
        </authorList>
    </citation>
    <scope>NUCLEOTIDE SEQUENCE</scope>
    <source>
        <strain evidence="1">Expedition CK06-06</strain>
    </source>
</reference>
<accession>X1AXU9</accession>
<dbReference type="EMBL" id="BART01013009">
    <property type="protein sequence ID" value="GAG88019.1"/>
    <property type="molecule type" value="Genomic_DNA"/>
</dbReference>
<dbReference type="AlphaFoldDB" id="X1AXU9"/>
<evidence type="ECO:0000313" key="1">
    <source>
        <dbReference type="EMBL" id="GAG88019.1"/>
    </source>
</evidence>